<feature type="transmembrane region" description="Helical" evidence="6">
    <location>
        <begin position="206"/>
        <end position="224"/>
    </location>
</feature>
<dbReference type="HOGENOM" id="CLU_045498_2_3_3"/>
<gene>
    <name evidence="7" type="ordered locus">PMT_0930</name>
</gene>
<organism evidence="7 8">
    <name type="scientific">Prochlorococcus marinus (strain MIT 9313)</name>
    <dbReference type="NCBI Taxonomy" id="74547"/>
    <lineage>
        <taxon>Bacteria</taxon>
        <taxon>Bacillati</taxon>
        <taxon>Cyanobacteriota</taxon>
        <taxon>Cyanophyceae</taxon>
        <taxon>Synechococcales</taxon>
        <taxon>Prochlorococcaceae</taxon>
        <taxon>Prochlorococcus</taxon>
    </lineage>
</organism>
<dbReference type="AlphaFoldDB" id="Q7V732"/>
<dbReference type="PANTHER" id="PTHR43701">
    <property type="entry name" value="MEMBRANE TRANSPORTER PROTEIN MJ0441-RELATED"/>
    <property type="match status" value="1"/>
</dbReference>
<keyword evidence="8" id="KW-1185">Reference proteome</keyword>
<dbReference type="InterPro" id="IPR051598">
    <property type="entry name" value="TSUP/Inactive_protease-like"/>
</dbReference>
<dbReference type="GO" id="GO:0005886">
    <property type="term" value="C:plasma membrane"/>
    <property type="evidence" value="ECO:0007669"/>
    <property type="project" value="UniProtKB-SubCell"/>
</dbReference>
<evidence type="ECO:0000256" key="3">
    <source>
        <dbReference type="ARBA" id="ARBA00022692"/>
    </source>
</evidence>
<comment type="subcellular location">
    <subcellularLocation>
        <location evidence="6">Cell membrane</location>
        <topology evidence="6">Multi-pass membrane protein</topology>
    </subcellularLocation>
    <subcellularLocation>
        <location evidence="1">Membrane</location>
        <topology evidence="1">Multi-pass membrane protein</topology>
    </subcellularLocation>
</comment>
<evidence type="ECO:0000313" key="8">
    <source>
        <dbReference type="Proteomes" id="UP000001423"/>
    </source>
</evidence>
<evidence type="ECO:0000256" key="6">
    <source>
        <dbReference type="RuleBase" id="RU363041"/>
    </source>
</evidence>
<sequence length="279" mass="29936">MKRIKNIECIVKTPASCYQKLVLNVGAREMDAWEVSVLLAGGAFAGALNTLASSGSAITLPLLIVLGVPPGVANGTNRLGVLLGSLSAVISFQKSGSIPWRKTFTLSAPLAVGAIIGARAATYLNDERIQLTINMAIIAALVVLVIGSKRFLFLRESRQNKESIFMLPCIFLVGFWTGFIVLDSATYMILALVMLGSMDVTEANPIKAVFLLFASILSIPIFFLEGQIALIPGIALALGGAVGSWWAAKVAIKPWIKRWIYFLLITVVSIELVGMIIKN</sequence>
<accession>Q7V732</accession>
<evidence type="ECO:0000256" key="2">
    <source>
        <dbReference type="ARBA" id="ARBA00009142"/>
    </source>
</evidence>
<keyword evidence="5 6" id="KW-0472">Membrane</keyword>
<keyword evidence="3 6" id="KW-0812">Transmembrane</keyword>
<keyword evidence="6" id="KW-1003">Cell membrane</keyword>
<dbReference type="Pfam" id="PF01925">
    <property type="entry name" value="TauE"/>
    <property type="match status" value="1"/>
</dbReference>
<dbReference type="eggNOG" id="COG0730">
    <property type="taxonomic scope" value="Bacteria"/>
</dbReference>
<reference evidence="7 8" key="1">
    <citation type="journal article" date="2003" name="Nature">
        <title>Genome divergence in two Prochlorococcus ecotypes reflects oceanic niche differentiation.</title>
        <authorList>
            <person name="Rocap G."/>
            <person name="Larimer F.W."/>
            <person name="Lamerdin J.E."/>
            <person name="Malfatti S."/>
            <person name="Chain P."/>
            <person name="Ahlgren N.A."/>
            <person name="Arellano A."/>
            <person name="Coleman M."/>
            <person name="Hauser L."/>
            <person name="Hess W.R."/>
            <person name="Johnson Z.I."/>
            <person name="Land M.L."/>
            <person name="Lindell D."/>
            <person name="Post A.F."/>
            <person name="Regala W."/>
            <person name="Shah M."/>
            <person name="Shaw S.L."/>
            <person name="Steglich C."/>
            <person name="Sullivan M.B."/>
            <person name="Ting C.S."/>
            <person name="Tolonen A."/>
            <person name="Webb E.A."/>
            <person name="Zinser E.R."/>
            <person name="Chisholm S.W."/>
        </authorList>
    </citation>
    <scope>NUCLEOTIDE SEQUENCE [LARGE SCALE GENOMIC DNA]</scope>
    <source>
        <strain evidence="8">MIT 9313</strain>
    </source>
</reference>
<dbReference type="Proteomes" id="UP000001423">
    <property type="component" value="Chromosome"/>
</dbReference>
<feature type="transmembrane region" description="Helical" evidence="6">
    <location>
        <begin position="229"/>
        <end position="247"/>
    </location>
</feature>
<proteinExistence type="inferred from homology"/>
<feature type="transmembrane region" description="Helical" evidence="6">
    <location>
        <begin position="259"/>
        <end position="277"/>
    </location>
</feature>
<evidence type="ECO:0000256" key="1">
    <source>
        <dbReference type="ARBA" id="ARBA00004141"/>
    </source>
</evidence>
<dbReference type="InterPro" id="IPR002781">
    <property type="entry name" value="TM_pro_TauE-like"/>
</dbReference>
<dbReference type="RefSeq" id="WP_011130307.1">
    <property type="nucleotide sequence ID" value="NC_005071.1"/>
</dbReference>
<evidence type="ECO:0000256" key="5">
    <source>
        <dbReference type="ARBA" id="ARBA00023136"/>
    </source>
</evidence>
<name>Q7V732_PROMM</name>
<dbReference type="PANTHER" id="PTHR43701:SF2">
    <property type="entry name" value="MEMBRANE TRANSPORTER PROTEIN YJNA-RELATED"/>
    <property type="match status" value="1"/>
</dbReference>
<feature type="transmembrane region" description="Helical" evidence="6">
    <location>
        <begin position="131"/>
        <end position="152"/>
    </location>
</feature>
<dbReference type="EMBL" id="BX548175">
    <property type="protein sequence ID" value="CAE21105.1"/>
    <property type="molecule type" value="Genomic_DNA"/>
</dbReference>
<evidence type="ECO:0000256" key="4">
    <source>
        <dbReference type="ARBA" id="ARBA00022989"/>
    </source>
</evidence>
<feature type="transmembrane region" description="Helical" evidence="6">
    <location>
        <begin position="164"/>
        <end position="194"/>
    </location>
</feature>
<comment type="similarity">
    <text evidence="2 6">Belongs to the 4-toluene sulfonate uptake permease (TSUP) (TC 2.A.102) family.</text>
</comment>
<evidence type="ECO:0000313" key="7">
    <source>
        <dbReference type="EMBL" id="CAE21105.1"/>
    </source>
</evidence>
<protein>
    <recommendedName>
        <fullName evidence="6">Probable membrane transporter protein</fullName>
    </recommendedName>
</protein>
<dbReference type="KEGG" id="pmt:PMT_0930"/>
<keyword evidence="4 6" id="KW-1133">Transmembrane helix</keyword>